<evidence type="ECO:0000256" key="6">
    <source>
        <dbReference type="ARBA" id="ARBA00022771"/>
    </source>
</evidence>
<dbReference type="InterPro" id="IPR010663">
    <property type="entry name" value="Znf_FPG/IleRS"/>
</dbReference>
<dbReference type="Gene3D" id="1.10.8.50">
    <property type="match status" value="1"/>
</dbReference>
<dbReference type="SMART" id="SM00898">
    <property type="entry name" value="Fapy_DNA_glyco"/>
    <property type="match status" value="1"/>
</dbReference>
<keyword evidence="13 18" id="KW-0326">Glycosidase</keyword>
<dbReference type="EMBL" id="CP045032">
    <property type="protein sequence ID" value="QFQ01800.1"/>
    <property type="molecule type" value="Genomic_DNA"/>
</dbReference>
<dbReference type="PROSITE" id="PS51068">
    <property type="entry name" value="FPG_CAT"/>
    <property type="match status" value="1"/>
</dbReference>
<keyword evidence="18" id="KW-0255">Endonuclease</keyword>
<reference evidence="19" key="1">
    <citation type="submission" date="2019-10" db="EMBL/GenBank/DDBJ databases">
        <title>Complete genome sequence of Corynebacterium urogenitalis DSM 108747, isolated from the genital tract of a cow.</title>
        <authorList>
            <person name="Ruckert C."/>
            <person name="Ballas P."/>
            <person name="Wagener K."/>
            <person name="Drillich M."/>
            <person name="Kaempfer P."/>
            <person name="Busse H.-J."/>
            <person name="Ehling-Schulz M."/>
        </authorList>
    </citation>
    <scope>NUCLEOTIDE SEQUENCE [LARGE SCALE GENOMIC DNA]</scope>
    <source>
        <strain evidence="19">LMM 1652</strain>
    </source>
</reference>
<dbReference type="Pfam" id="PF01149">
    <property type="entry name" value="Fapy_DNA_glyco"/>
    <property type="match status" value="1"/>
</dbReference>
<keyword evidence="11" id="KW-0456">Lyase</keyword>
<evidence type="ECO:0000313" key="18">
    <source>
        <dbReference type="EMBL" id="QFQ01800.1"/>
    </source>
</evidence>
<dbReference type="GO" id="GO:0008270">
    <property type="term" value="F:zinc ion binding"/>
    <property type="evidence" value="ECO:0007669"/>
    <property type="project" value="UniProtKB-KW"/>
</dbReference>
<dbReference type="EC" id="4.2.99.18" evidence="3"/>
<dbReference type="GO" id="GO:0006284">
    <property type="term" value="P:base-excision repair"/>
    <property type="evidence" value="ECO:0007669"/>
    <property type="project" value="InterPro"/>
</dbReference>
<keyword evidence="12" id="KW-0511">Multifunctional enzyme</keyword>
<accession>A0A5J6ZA39</accession>
<dbReference type="InterPro" id="IPR015886">
    <property type="entry name" value="H2TH_FPG"/>
</dbReference>
<dbReference type="PANTHER" id="PTHR42697:SF3">
    <property type="entry name" value="ENDONUCLEASE 8 1"/>
    <property type="match status" value="1"/>
</dbReference>
<protein>
    <recommendedName>
        <fullName evidence="3">DNA-(apurinic or apyrimidinic site) lyase</fullName>
        <ecNumber evidence="3">4.2.99.18</ecNumber>
    </recommendedName>
</protein>
<dbReference type="KEGG" id="cuo:CUROG_02005"/>
<dbReference type="PANTHER" id="PTHR42697">
    <property type="entry name" value="ENDONUCLEASE 8"/>
    <property type="match status" value="1"/>
</dbReference>
<evidence type="ECO:0000259" key="17">
    <source>
        <dbReference type="PROSITE" id="PS51068"/>
    </source>
</evidence>
<dbReference type="InterPro" id="IPR012319">
    <property type="entry name" value="FPG_cat"/>
</dbReference>
<evidence type="ECO:0000256" key="10">
    <source>
        <dbReference type="ARBA" id="ARBA00023204"/>
    </source>
</evidence>
<evidence type="ECO:0000256" key="1">
    <source>
        <dbReference type="ARBA" id="ARBA00001947"/>
    </source>
</evidence>
<evidence type="ECO:0000256" key="11">
    <source>
        <dbReference type="ARBA" id="ARBA00023239"/>
    </source>
</evidence>
<evidence type="ECO:0000256" key="9">
    <source>
        <dbReference type="ARBA" id="ARBA00023125"/>
    </source>
</evidence>
<name>A0A5J6ZA39_9CORY</name>
<dbReference type="PROSITE" id="PS51066">
    <property type="entry name" value="ZF_FPG_2"/>
    <property type="match status" value="1"/>
</dbReference>
<comment type="cofactor">
    <cofactor evidence="1">
        <name>Zn(2+)</name>
        <dbReference type="ChEBI" id="CHEBI:29105"/>
    </cofactor>
</comment>
<keyword evidence="7 18" id="KW-0378">Hydrolase</keyword>
<dbReference type="InterPro" id="IPR015887">
    <property type="entry name" value="DNA_glyclase_Znf_dom_DNA_BS"/>
</dbReference>
<sequence>MPEGHVIHYLARQLNQAFAGQVLRVSSPQGRFKEEASVLTSTRLNRAEAWGKHLFLDFDVPDYSAGAAPGARSAQHIVHIHLGLIGTFKIEPYQPGPPVGQVRLHLHRIDAEGGEDMCMWGNALAANLRGPQWCRLITEHKKDEVIAAAGADPIRDDDEANAEKYEQVKAKVQRSGKSIGTLLMDQKLFAGVGNIYRAETLFRLGIDPARAGREVASDHLDEIWDDLVSLMKEGEKTCRIDTVREEHTPEAMGRAPRKDDHGGEVYVYRRAGQPCYVCGTAIEQKVVEGRNLFWCPGCQQ</sequence>
<feature type="domain" description="FPG-type" evidence="16">
    <location>
        <begin position="266"/>
        <end position="300"/>
    </location>
</feature>
<dbReference type="InterPro" id="IPR010979">
    <property type="entry name" value="Ribosomal_uS13-like_H2TH"/>
</dbReference>
<comment type="similarity">
    <text evidence="2">Belongs to the FPG family.</text>
</comment>
<evidence type="ECO:0000256" key="3">
    <source>
        <dbReference type="ARBA" id="ARBA00012720"/>
    </source>
</evidence>
<dbReference type="SUPFAM" id="SSF57716">
    <property type="entry name" value="Glucocorticoid receptor-like (DNA-binding domain)"/>
    <property type="match status" value="1"/>
</dbReference>
<evidence type="ECO:0000313" key="19">
    <source>
        <dbReference type="Proteomes" id="UP000326711"/>
    </source>
</evidence>
<dbReference type="SUPFAM" id="SSF81624">
    <property type="entry name" value="N-terminal domain of MutM-like DNA repair proteins"/>
    <property type="match status" value="1"/>
</dbReference>
<comment type="catalytic activity">
    <reaction evidence="14">
        <text>2'-deoxyribonucleotide-(2'-deoxyribose 5'-phosphate)-2'-deoxyribonucleotide-DNA = a 3'-end 2'-deoxyribonucleotide-(2,3-dehydro-2,3-deoxyribose 5'-phosphate)-DNA + a 5'-end 5'-phospho-2'-deoxyribonucleoside-DNA + H(+)</text>
        <dbReference type="Rhea" id="RHEA:66592"/>
        <dbReference type="Rhea" id="RHEA-COMP:13180"/>
        <dbReference type="Rhea" id="RHEA-COMP:16897"/>
        <dbReference type="Rhea" id="RHEA-COMP:17067"/>
        <dbReference type="ChEBI" id="CHEBI:15378"/>
        <dbReference type="ChEBI" id="CHEBI:136412"/>
        <dbReference type="ChEBI" id="CHEBI:157695"/>
        <dbReference type="ChEBI" id="CHEBI:167181"/>
        <dbReference type="EC" id="4.2.99.18"/>
    </reaction>
</comment>
<dbReference type="SMART" id="SM01232">
    <property type="entry name" value="H2TH"/>
    <property type="match status" value="1"/>
</dbReference>
<dbReference type="Gene3D" id="3.20.190.10">
    <property type="entry name" value="MutM-like, N-terminal"/>
    <property type="match status" value="1"/>
</dbReference>
<evidence type="ECO:0000256" key="15">
    <source>
        <dbReference type="PROSITE-ProRule" id="PRU00391"/>
    </source>
</evidence>
<dbReference type="AlphaFoldDB" id="A0A5J6ZA39"/>
<dbReference type="Pfam" id="PF06827">
    <property type="entry name" value="zf-FPG_IleRS"/>
    <property type="match status" value="1"/>
</dbReference>
<dbReference type="GO" id="GO:0140078">
    <property type="term" value="F:class I DNA-(apurinic or apyrimidinic site) endonuclease activity"/>
    <property type="evidence" value="ECO:0007669"/>
    <property type="project" value="UniProtKB-EC"/>
</dbReference>
<keyword evidence="9" id="KW-0238">DNA-binding</keyword>
<evidence type="ECO:0000256" key="13">
    <source>
        <dbReference type="ARBA" id="ARBA00023295"/>
    </source>
</evidence>
<evidence type="ECO:0000259" key="16">
    <source>
        <dbReference type="PROSITE" id="PS51066"/>
    </source>
</evidence>
<dbReference type="GO" id="GO:0003684">
    <property type="term" value="F:damaged DNA binding"/>
    <property type="evidence" value="ECO:0007669"/>
    <property type="project" value="InterPro"/>
</dbReference>
<keyword evidence="19" id="KW-1185">Reference proteome</keyword>
<dbReference type="OrthoDB" id="9800855at2"/>
<evidence type="ECO:0000256" key="8">
    <source>
        <dbReference type="ARBA" id="ARBA00022833"/>
    </source>
</evidence>
<organism evidence="18 19">
    <name type="scientific">Corynebacterium urogenitale</name>
    <dbReference type="NCBI Taxonomy" id="2487892"/>
    <lineage>
        <taxon>Bacteria</taxon>
        <taxon>Bacillati</taxon>
        <taxon>Actinomycetota</taxon>
        <taxon>Actinomycetes</taxon>
        <taxon>Mycobacteriales</taxon>
        <taxon>Corynebacteriaceae</taxon>
        <taxon>Corynebacterium</taxon>
    </lineage>
</organism>
<dbReference type="InterPro" id="IPR000214">
    <property type="entry name" value="Znf_DNA_glyclase/AP_lyase"/>
</dbReference>
<keyword evidence="8" id="KW-0862">Zinc</keyword>
<feature type="domain" description="Formamidopyrimidine-DNA glycosylase catalytic" evidence="17">
    <location>
        <begin position="2"/>
        <end position="111"/>
    </location>
</feature>
<evidence type="ECO:0000256" key="2">
    <source>
        <dbReference type="ARBA" id="ARBA00009409"/>
    </source>
</evidence>
<dbReference type="PROSITE" id="PS01242">
    <property type="entry name" value="ZF_FPG_1"/>
    <property type="match status" value="1"/>
</dbReference>
<dbReference type="RefSeq" id="WP_151902252.1">
    <property type="nucleotide sequence ID" value="NZ_CP045032.1"/>
</dbReference>
<evidence type="ECO:0000256" key="5">
    <source>
        <dbReference type="ARBA" id="ARBA00022763"/>
    </source>
</evidence>
<evidence type="ECO:0000256" key="4">
    <source>
        <dbReference type="ARBA" id="ARBA00022723"/>
    </source>
</evidence>
<gene>
    <name evidence="18" type="primary">nei1</name>
    <name evidence="18" type="ORF">CUROG_02005</name>
</gene>
<evidence type="ECO:0000256" key="12">
    <source>
        <dbReference type="ARBA" id="ARBA00023268"/>
    </source>
</evidence>
<keyword evidence="4" id="KW-0479">Metal-binding</keyword>
<proteinExistence type="inferred from homology"/>
<keyword evidence="10" id="KW-0234">DNA repair</keyword>
<evidence type="ECO:0000256" key="14">
    <source>
        <dbReference type="ARBA" id="ARBA00044632"/>
    </source>
</evidence>
<dbReference type="InterPro" id="IPR035937">
    <property type="entry name" value="FPG_N"/>
</dbReference>
<evidence type="ECO:0000256" key="7">
    <source>
        <dbReference type="ARBA" id="ARBA00022801"/>
    </source>
</evidence>
<keyword evidence="5" id="KW-0227">DNA damage</keyword>
<dbReference type="CDD" id="cd08970">
    <property type="entry name" value="AcNei1_N"/>
    <property type="match status" value="1"/>
</dbReference>
<keyword evidence="6 15" id="KW-0863">Zinc-finger</keyword>
<dbReference type="GO" id="GO:0000703">
    <property type="term" value="F:oxidized pyrimidine nucleobase lesion DNA N-glycosylase activity"/>
    <property type="evidence" value="ECO:0007669"/>
    <property type="project" value="TreeGrafter"/>
</dbReference>
<keyword evidence="18" id="KW-0540">Nuclease</keyword>
<dbReference type="SUPFAM" id="SSF46946">
    <property type="entry name" value="S13-like H2TH domain"/>
    <property type="match status" value="1"/>
</dbReference>
<dbReference type="Proteomes" id="UP000326711">
    <property type="component" value="Chromosome"/>
</dbReference>
<dbReference type="Pfam" id="PF06831">
    <property type="entry name" value="H2TH"/>
    <property type="match status" value="1"/>
</dbReference>